<evidence type="ECO:0000256" key="5">
    <source>
        <dbReference type="SAM" id="SignalP"/>
    </source>
</evidence>
<keyword evidence="4" id="KW-0472">Membrane</keyword>
<evidence type="ECO:0000313" key="7">
    <source>
        <dbReference type="EMBL" id="CAG5084918.1"/>
    </source>
</evidence>
<dbReference type="Gene3D" id="2.30.30.40">
    <property type="entry name" value="SH3 Domains"/>
    <property type="match status" value="1"/>
</dbReference>
<feature type="transmembrane region" description="Helical" evidence="4">
    <location>
        <begin position="161"/>
        <end position="182"/>
    </location>
</feature>
<name>A0A916JPN6_9FLAO</name>
<dbReference type="SMART" id="SM00028">
    <property type="entry name" value="TPR"/>
    <property type="match status" value="1"/>
</dbReference>
<dbReference type="Proteomes" id="UP000683507">
    <property type="component" value="Chromosome"/>
</dbReference>
<feature type="signal peptide" evidence="5">
    <location>
        <begin position="1"/>
        <end position="22"/>
    </location>
</feature>
<keyword evidence="5" id="KW-0732">Signal</keyword>
<evidence type="ECO:0000256" key="1">
    <source>
        <dbReference type="ARBA" id="ARBA00022737"/>
    </source>
</evidence>
<dbReference type="AlphaFoldDB" id="A0A916JPN6"/>
<dbReference type="InterPro" id="IPR019734">
    <property type="entry name" value="TPR_rpt"/>
</dbReference>
<feature type="repeat" description="TPR" evidence="3">
    <location>
        <begin position="58"/>
        <end position="91"/>
    </location>
</feature>
<feature type="transmembrane region" description="Helical" evidence="4">
    <location>
        <begin position="131"/>
        <end position="149"/>
    </location>
</feature>
<evidence type="ECO:0000256" key="2">
    <source>
        <dbReference type="ARBA" id="ARBA00022803"/>
    </source>
</evidence>
<dbReference type="SMART" id="SM00287">
    <property type="entry name" value="SH3b"/>
    <property type="match status" value="1"/>
</dbReference>
<proteinExistence type="predicted"/>
<organism evidence="7 8">
    <name type="scientific">Parvicella tangerina</name>
    <dbReference type="NCBI Taxonomy" id="2829795"/>
    <lineage>
        <taxon>Bacteria</taxon>
        <taxon>Pseudomonadati</taxon>
        <taxon>Bacteroidota</taxon>
        <taxon>Flavobacteriia</taxon>
        <taxon>Flavobacteriales</taxon>
        <taxon>Parvicellaceae</taxon>
        <taxon>Parvicella</taxon>
    </lineage>
</organism>
<dbReference type="KEGG" id="ptan:CRYO30217_02600"/>
<keyword evidence="4" id="KW-1133">Transmembrane helix</keyword>
<evidence type="ECO:0000256" key="4">
    <source>
        <dbReference type="SAM" id="Phobius"/>
    </source>
</evidence>
<accession>A0A916JPN6</accession>
<dbReference type="SUPFAM" id="SSF48452">
    <property type="entry name" value="TPR-like"/>
    <property type="match status" value="1"/>
</dbReference>
<dbReference type="InterPro" id="IPR003646">
    <property type="entry name" value="SH3-like_bac-type"/>
</dbReference>
<reference evidence="7" key="1">
    <citation type="submission" date="2021-04" db="EMBL/GenBank/DDBJ databases">
        <authorList>
            <person name="Rodrigo-Torres L."/>
            <person name="Arahal R. D."/>
            <person name="Lucena T."/>
        </authorList>
    </citation>
    <scope>NUCLEOTIDE SEQUENCE</scope>
    <source>
        <strain evidence="7">AS29M-1</strain>
    </source>
</reference>
<sequence>MLVKLSLIISLLLSVATGFSQQSPEKLFELANTAYDNQQYDSSLTLYKAIEEKGLVSPELYQNMGNAAYKLNLVPDAIYYFEKGLKLNPGNDDLEHNLKLAQEKQTDKGGATFDAGLSSWLSKALGGTSDFWSILAVLFAAIGAVLLLAYSFINRQVIRKVGIIGGPISWGLTVVFVGIAYLQYNVANNTEYGILFEPSIEVRNDPSEAASIAFVLHEGSKLKILDENEKWYKVSFDAKKVGWLPKESLKVI</sequence>
<dbReference type="RefSeq" id="WP_258542818.1">
    <property type="nucleotide sequence ID" value="NZ_OU015584.1"/>
</dbReference>
<evidence type="ECO:0000256" key="3">
    <source>
        <dbReference type="PROSITE-ProRule" id="PRU00339"/>
    </source>
</evidence>
<dbReference type="Pfam" id="PF07719">
    <property type="entry name" value="TPR_2"/>
    <property type="match status" value="1"/>
</dbReference>
<dbReference type="Gene3D" id="1.25.40.10">
    <property type="entry name" value="Tetratricopeptide repeat domain"/>
    <property type="match status" value="1"/>
</dbReference>
<evidence type="ECO:0000259" key="6">
    <source>
        <dbReference type="SMART" id="SM00287"/>
    </source>
</evidence>
<dbReference type="Pfam" id="PF08239">
    <property type="entry name" value="SH3_3"/>
    <property type="match status" value="1"/>
</dbReference>
<keyword evidence="2 3" id="KW-0802">TPR repeat</keyword>
<feature type="chain" id="PRO_5037157347" description="SH3b domain-containing protein" evidence="5">
    <location>
        <begin position="23"/>
        <end position="252"/>
    </location>
</feature>
<dbReference type="InterPro" id="IPR013105">
    <property type="entry name" value="TPR_2"/>
</dbReference>
<keyword evidence="4" id="KW-0812">Transmembrane</keyword>
<gene>
    <name evidence="7" type="ORF">CRYO30217_02600</name>
</gene>
<feature type="domain" description="SH3b" evidence="6">
    <location>
        <begin position="190"/>
        <end position="252"/>
    </location>
</feature>
<protein>
    <recommendedName>
        <fullName evidence="6">SH3b domain-containing protein</fullName>
    </recommendedName>
</protein>
<dbReference type="PROSITE" id="PS50005">
    <property type="entry name" value="TPR"/>
    <property type="match status" value="1"/>
</dbReference>
<dbReference type="EMBL" id="OU015584">
    <property type="protein sequence ID" value="CAG5084918.1"/>
    <property type="molecule type" value="Genomic_DNA"/>
</dbReference>
<keyword evidence="8" id="KW-1185">Reference proteome</keyword>
<keyword evidence="1" id="KW-0677">Repeat</keyword>
<evidence type="ECO:0000313" key="8">
    <source>
        <dbReference type="Proteomes" id="UP000683507"/>
    </source>
</evidence>
<dbReference type="InterPro" id="IPR011990">
    <property type="entry name" value="TPR-like_helical_dom_sf"/>
</dbReference>